<comment type="function">
    <text evidence="7 8">Catalyzes the conversion of GDP-D-mannose to GDP-4-dehydro-6-deoxy-D-mannose.</text>
</comment>
<evidence type="ECO:0000256" key="2">
    <source>
        <dbReference type="ARBA" id="ARBA00001937"/>
    </source>
</evidence>
<dbReference type="OrthoDB" id="9779041at2"/>
<keyword evidence="8" id="KW-0521">NADP</keyword>
<evidence type="ECO:0000256" key="3">
    <source>
        <dbReference type="ARBA" id="ARBA00009263"/>
    </source>
</evidence>
<dbReference type="InterPro" id="IPR036291">
    <property type="entry name" value="NAD(P)-bd_dom_sf"/>
</dbReference>
<comment type="caution">
    <text evidence="8">Lacks conserved residue(s) required for the propagation of feature annotation.</text>
</comment>
<dbReference type="Gene3D" id="3.90.25.10">
    <property type="entry name" value="UDP-galactose 4-epimerase, domain 1"/>
    <property type="match status" value="1"/>
</dbReference>
<dbReference type="SUPFAM" id="SSF51735">
    <property type="entry name" value="NAD(P)-binding Rossmann-fold domains"/>
    <property type="match status" value="1"/>
</dbReference>
<dbReference type="PANTHER" id="PTHR43715">
    <property type="entry name" value="GDP-MANNOSE 4,6-DEHYDRATASE"/>
    <property type="match status" value="1"/>
</dbReference>
<comment type="cofactor">
    <cofactor evidence="2 8">
        <name>NADP(+)</name>
        <dbReference type="ChEBI" id="CHEBI:58349"/>
    </cofactor>
</comment>
<keyword evidence="6 8" id="KW-0456">Lyase</keyword>
<evidence type="ECO:0000256" key="6">
    <source>
        <dbReference type="ARBA" id="ARBA00023239"/>
    </source>
</evidence>
<dbReference type="AlphaFoldDB" id="A0A369WAP4"/>
<feature type="domain" description="NAD(P)-binding" evidence="9">
    <location>
        <begin position="7"/>
        <end position="347"/>
    </location>
</feature>
<name>A0A369WAP4_9HYPH</name>
<dbReference type="RefSeq" id="WP_114645667.1">
    <property type="nucleotide sequence ID" value="NZ_QQNH01000008.1"/>
</dbReference>
<dbReference type="GO" id="GO:0070401">
    <property type="term" value="F:NADP+ binding"/>
    <property type="evidence" value="ECO:0007669"/>
    <property type="project" value="UniProtKB-UniRule"/>
</dbReference>
<dbReference type="CDD" id="cd05260">
    <property type="entry name" value="GDP_MD_SDR_e"/>
    <property type="match status" value="1"/>
</dbReference>
<dbReference type="PANTHER" id="PTHR43715:SF1">
    <property type="entry name" value="GDP-MANNOSE 4,6 DEHYDRATASE"/>
    <property type="match status" value="1"/>
</dbReference>
<evidence type="ECO:0000256" key="4">
    <source>
        <dbReference type="ARBA" id="ARBA00011989"/>
    </source>
</evidence>
<dbReference type="GO" id="GO:0008446">
    <property type="term" value="F:GDP-mannose 4,6-dehydratase activity"/>
    <property type="evidence" value="ECO:0007669"/>
    <property type="project" value="UniProtKB-UniRule"/>
</dbReference>
<sequence>MTTRTALITGITGQDGSYLAELLLDKGYAVHGIKRRASLFNTQRVDHLYQDPHSNDPRLTLHYGDLSDTSSLTRIIADVAPDEIYNLGAQSHVAVSFEAPEYTADIDAIGTLRLLEAIRFLKFEEKTRFYQASTSEMFGHALETPQRETPPFNPRSPYAAAKLYAYAITVNYREAFGLFACNGIMFNHESPRRGETFVTRKITRGLANIALGLETCLFMGNIDALRDWGHARDYVRAQWLMLQQDCPEDFVIATGRQHSVREFITWAAEELGMMLAFEGKGLREIGVVTAVDKCRAPSVSVGDTIVRIDPRYIRPAEVPSLLGDPAKARRLLGWNPEITARQMCSEMVATDYAAARRHALLRDHGLALPVSIEG</sequence>
<reference evidence="11" key="1">
    <citation type="submission" date="2018-07" db="EMBL/GenBank/DDBJ databases">
        <authorList>
            <person name="Liu B.-T."/>
            <person name="Du Z."/>
        </authorList>
    </citation>
    <scope>NUCLEOTIDE SEQUENCE [LARGE SCALE GENOMIC DNA]</scope>
    <source>
        <strain evidence="11">XYN52</strain>
    </source>
</reference>
<evidence type="ECO:0000259" key="9">
    <source>
        <dbReference type="Pfam" id="PF16363"/>
    </source>
</evidence>
<protein>
    <recommendedName>
        <fullName evidence="4 8">GDP-mannose 4,6-dehydratase</fullName>
        <ecNumber evidence="4 8">4.2.1.47</ecNumber>
    </recommendedName>
    <alternativeName>
        <fullName evidence="8">GDP-D-mannose dehydratase</fullName>
    </alternativeName>
</protein>
<dbReference type="FunFam" id="3.40.50.720:FF:000924">
    <property type="entry name" value="GDP-mannose 4,6 dehydratase"/>
    <property type="match status" value="1"/>
</dbReference>
<dbReference type="Pfam" id="PF16363">
    <property type="entry name" value="GDP_Man_Dehyd"/>
    <property type="match status" value="1"/>
</dbReference>
<evidence type="ECO:0000256" key="1">
    <source>
        <dbReference type="ARBA" id="ARBA00000188"/>
    </source>
</evidence>
<dbReference type="InterPro" id="IPR016040">
    <property type="entry name" value="NAD(P)-bd_dom"/>
</dbReference>
<accession>A0A369WAP4</accession>
<dbReference type="GO" id="GO:0042351">
    <property type="term" value="P:'de novo' GDP-L-fucose biosynthetic process"/>
    <property type="evidence" value="ECO:0007669"/>
    <property type="project" value="TreeGrafter"/>
</dbReference>
<evidence type="ECO:0000256" key="7">
    <source>
        <dbReference type="ARBA" id="ARBA00059383"/>
    </source>
</evidence>
<evidence type="ECO:0000256" key="8">
    <source>
        <dbReference type="HAMAP-Rule" id="MF_00955"/>
    </source>
</evidence>
<evidence type="ECO:0000256" key="5">
    <source>
        <dbReference type="ARBA" id="ARBA00022458"/>
    </source>
</evidence>
<comment type="similarity">
    <text evidence="3 8">Belongs to the NAD(P)-dependent epimerase/dehydratase family. GDP-mannose 4,6-dehydratase subfamily.</text>
</comment>
<comment type="catalytic activity">
    <reaction evidence="1 8">
        <text>GDP-alpha-D-mannose = GDP-4-dehydro-alpha-D-rhamnose + H2O</text>
        <dbReference type="Rhea" id="RHEA:23820"/>
        <dbReference type="ChEBI" id="CHEBI:15377"/>
        <dbReference type="ChEBI" id="CHEBI:57527"/>
        <dbReference type="ChEBI" id="CHEBI:57964"/>
        <dbReference type="EC" id="4.2.1.47"/>
    </reaction>
</comment>
<dbReference type="Proteomes" id="UP000253759">
    <property type="component" value="Unassembled WGS sequence"/>
</dbReference>
<evidence type="ECO:0000313" key="10">
    <source>
        <dbReference type="EMBL" id="RDE09141.1"/>
    </source>
</evidence>
<keyword evidence="11" id="KW-1185">Reference proteome</keyword>
<gene>
    <name evidence="8 10" type="primary">gmd</name>
    <name evidence="10" type="ORF">DVH29_08090</name>
</gene>
<dbReference type="HAMAP" id="MF_00955">
    <property type="entry name" value="GDP_Man_dehydratase"/>
    <property type="match status" value="1"/>
</dbReference>
<dbReference type="EMBL" id="QQNH01000008">
    <property type="protein sequence ID" value="RDE09141.1"/>
    <property type="molecule type" value="Genomic_DNA"/>
</dbReference>
<proteinExistence type="inferred from homology"/>
<dbReference type="InterPro" id="IPR006368">
    <property type="entry name" value="GDP_Man_deHydtase"/>
</dbReference>
<evidence type="ECO:0000313" key="11">
    <source>
        <dbReference type="Proteomes" id="UP000253759"/>
    </source>
</evidence>
<dbReference type="Gene3D" id="3.40.50.720">
    <property type="entry name" value="NAD(P)-binding Rossmann-like Domain"/>
    <property type="match status" value="1"/>
</dbReference>
<dbReference type="NCBIfam" id="TIGR01472">
    <property type="entry name" value="gmd"/>
    <property type="match status" value="1"/>
</dbReference>
<keyword evidence="5" id="KW-0536">Nodulation</keyword>
<dbReference type="EC" id="4.2.1.47" evidence="4 8"/>
<comment type="caution">
    <text evidence="10">The sequence shown here is derived from an EMBL/GenBank/DDBJ whole genome shotgun (WGS) entry which is preliminary data.</text>
</comment>
<organism evidence="10 11">
    <name type="scientific">Pelagibacterium lacus</name>
    <dbReference type="NCBI Taxonomy" id="2282655"/>
    <lineage>
        <taxon>Bacteria</taxon>
        <taxon>Pseudomonadati</taxon>
        <taxon>Pseudomonadota</taxon>
        <taxon>Alphaproteobacteria</taxon>
        <taxon>Hyphomicrobiales</taxon>
        <taxon>Devosiaceae</taxon>
        <taxon>Pelagibacterium</taxon>
    </lineage>
</organism>